<dbReference type="InterPro" id="IPR038475">
    <property type="entry name" value="RecG_C_sf"/>
</dbReference>
<proteinExistence type="predicted"/>
<sequence>MTESHVVEYKSLRKAIGPKADISDLSKTCVCLANAQGGTLIIGIEDGEVSAPAGQVISQEEANLLLRALSSRSINVGLADPVIESSPNGGQYLHFKVHPSVNSIATTSDGRIYMRLGEECQPIRSEDLMRMAAEKGAFQWELQSSQRITLEQLSTEEINFFIVRARQSDRVSQFVKTKTANELLEYFNLIQPDGIATNLGILWLGTPAQRARLRYPLAVQYIVYDEREQKVRKETWLDYQLNPLRLLEDITAKATELHYYHELPMGLYRKQVRHYPAEVIRELLANALAHRLYTSANDITISVYPDRMELASPGGLPMGVTKDTILHERVRRNPHLMLTFQAVGLMEGEGSGYDLIYEKLSRDAKPLPEIESSFNTLRVTVQSKVLDTNTLLLLDYLASFYNFTQKEIISLGIIAQHRNISATALALALQLREEDRARSWVGRLVDWDIVLMRGVKKGTEYIINPKVYAAAKLNIKPSLKTLEPHRLRALLEEDLKAYPGSLISEMQRRLDELSVEEIRREVYAMVKDGILQPSGANKNRRYALVPKNK</sequence>
<dbReference type="RefSeq" id="WP_226187826.1">
    <property type="nucleotide sequence ID" value="NZ_JAJADQ010000009.1"/>
</dbReference>
<dbReference type="InterPro" id="IPR038461">
    <property type="entry name" value="Schlafen_AlbA_2_dom_sf"/>
</dbReference>
<dbReference type="Gene3D" id="3.30.565.60">
    <property type="match status" value="1"/>
</dbReference>
<dbReference type="PANTHER" id="PTHR30595">
    <property type="entry name" value="GLPR-RELATED TRANSCRIPTIONAL REPRESSOR"/>
    <property type="match status" value="1"/>
</dbReference>
<reference evidence="2" key="1">
    <citation type="submission" date="2021-10" db="EMBL/GenBank/DDBJ databases">
        <authorList>
            <person name="Dean J.D."/>
            <person name="Kim M.K."/>
            <person name="Newey C.N."/>
            <person name="Stoker T.S."/>
            <person name="Thompson D.W."/>
            <person name="Grose J.H."/>
        </authorList>
    </citation>
    <scope>NUCLEOTIDE SEQUENCE</scope>
    <source>
        <strain evidence="2">BT635</strain>
    </source>
</reference>
<dbReference type="Pfam" id="PF13749">
    <property type="entry name" value="HATPase_c_4"/>
    <property type="match status" value="1"/>
</dbReference>
<dbReference type="Gene3D" id="3.30.950.30">
    <property type="entry name" value="Schlafen, AAA domain"/>
    <property type="match status" value="1"/>
</dbReference>
<protein>
    <submittedName>
        <fullName evidence="2">DNA binding domain-containing protein</fullName>
    </submittedName>
</protein>
<dbReference type="Pfam" id="PF04326">
    <property type="entry name" value="SLFN_AlbA_2"/>
    <property type="match status" value="1"/>
</dbReference>
<evidence type="ECO:0000259" key="1">
    <source>
        <dbReference type="Pfam" id="PF04326"/>
    </source>
</evidence>
<gene>
    <name evidence="2" type="ORF">LGH70_16605</name>
</gene>
<dbReference type="EMBL" id="JAJADQ010000009">
    <property type="protein sequence ID" value="MCB2379222.1"/>
    <property type="molecule type" value="Genomic_DNA"/>
</dbReference>
<keyword evidence="3" id="KW-1185">Reference proteome</keyword>
<evidence type="ECO:0000313" key="2">
    <source>
        <dbReference type="EMBL" id="MCB2379222.1"/>
    </source>
</evidence>
<comment type="caution">
    <text evidence="2">The sequence shown here is derived from an EMBL/GenBank/DDBJ whole genome shotgun (WGS) entry which is preliminary data.</text>
</comment>
<feature type="domain" description="Schlafen AlbA-2" evidence="1">
    <location>
        <begin position="3"/>
        <end position="123"/>
    </location>
</feature>
<dbReference type="Proteomes" id="UP001165297">
    <property type="component" value="Unassembled WGS sequence"/>
</dbReference>
<organism evidence="2 3">
    <name type="scientific">Hymenobacter nitidus</name>
    <dbReference type="NCBI Taxonomy" id="2880929"/>
    <lineage>
        <taxon>Bacteria</taxon>
        <taxon>Pseudomonadati</taxon>
        <taxon>Bacteroidota</taxon>
        <taxon>Cytophagia</taxon>
        <taxon>Cytophagales</taxon>
        <taxon>Hymenobacteraceae</taxon>
        <taxon>Hymenobacter</taxon>
    </lineage>
</organism>
<name>A0ABS8AGY6_9BACT</name>
<accession>A0ABS8AGY6</accession>
<evidence type="ECO:0000313" key="3">
    <source>
        <dbReference type="Proteomes" id="UP001165297"/>
    </source>
</evidence>
<dbReference type="InterPro" id="IPR007421">
    <property type="entry name" value="Schlafen_AlbA_2_dom"/>
</dbReference>
<dbReference type="PANTHER" id="PTHR30595:SF6">
    <property type="entry name" value="SCHLAFEN ALBA-2 DOMAIN-CONTAINING PROTEIN"/>
    <property type="match status" value="1"/>
</dbReference>